<proteinExistence type="predicted"/>
<dbReference type="GO" id="GO:0005886">
    <property type="term" value="C:plasma membrane"/>
    <property type="evidence" value="ECO:0007669"/>
    <property type="project" value="TreeGrafter"/>
</dbReference>
<dbReference type="GO" id="GO:0030313">
    <property type="term" value="C:cell envelope"/>
    <property type="evidence" value="ECO:0007669"/>
    <property type="project" value="UniProtKB-SubCell"/>
</dbReference>
<feature type="transmembrane region" description="Helical" evidence="5">
    <location>
        <begin position="156"/>
        <end position="175"/>
    </location>
</feature>
<evidence type="ECO:0000313" key="9">
    <source>
        <dbReference type="Proteomes" id="UP000320244"/>
    </source>
</evidence>
<dbReference type="InterPro" id="IPR032694">
    <property type="entry name" value="CopC/D"/>
</dbReference>
<organism evidence="8 9">
    <name type="scientific">Leekyejoonella antrihumi</name>
    <dbReference type="NCBI Taxonomy" id="1660198"/>
    <lineage>
        <taxon>Bacteria</taxon>
        <taxon>Bacillati</taxon>
        <taxon>Actinomycetota</taxon>
        <taxon>Actinomycetes</taxon>
        <taxon>Micrococcales</taxon>
        <taxon>Dermacoccaceae</taxon>
        <taxon>Leekyejoonella</taxon>
    </lineage>
</organism>
<evidence type="ECO:0000256" key="4">
    <source>
        <dbReference type="ARBA" id="ARBA00023008"/>
    </source>
</evidence>
<name>A0A563DWJ4_9MICO</name>
<dbReference type="GO" id="GO:0006825">
    <property type="term" value="P:copper ion transport"/>
    <property type="evidence" value="ECO:0007669"/>
    <property type="project" value="InterPro"/>
</dbReference>
<dbReference type="InterPro" id="IPR007348">
    <property type="entry name" value="CopC_dom"/>
</dbReference>
<accession>A0A563DWJ4</accession>
<feature type="signal peptide" evidence="6">
    <location>
        <begin position="1"/>
        <end position="27"/>
    </location>
</feature>
<comment type="caution">
    <text evidence="8">The sequence shown here is derived from an EMBL/GenBank/DDBJ whole genome shotgun (WGS) entry which is preliminary data.</text>
</comment>
<dbReference type="GO" id="GO:0046688">
    <property type="term" value="P:response to copper ion"/>
    <property type="evidence" value="ECO:0007669"/>
    <property type="project" value="InterPro"/>
</dbReference>
<gene>
    <name evidence="8" type="ORF">FGL98_16910</name>
</gene>
<dbReference type="AlphaFoldDB" id="A0A563DWJ4"/>
<dbReference type="RefSeq" id="WP_146318615.1">
    <property type="nucleotide sequence ID" value="NZ_VCQV01000026.1"/>
</dbReference>
<keyword evidence="3 6" id="KW-0732">Signal</keyword>
<evidence type="ECO:0000256" key="1">
    <source>
        <dbReference type="ARBA" id="ARBA00004196"/>
    </source>
</evidence>
<dbReference type="EMBL" id="VCQV01000026">
    <property type="protein sequence ID" value="TWP34575.1"/>
    <property type="molecule type" value="Genomic_DNA"/>
</dbReference>
<dbReference type="Gene3D" id="2.60.40.1220">
    <property type="match status" value="1"/>
</dbReference>
<keyword evidence="4" id="KW-0186">Copper</keyword>
<evidence type="ECO:0000256" key="2">
    <source>
        <dbReference type="ARBA" id="ARBA00022723"/>
    </source>
</evidence>
<evidence type="ECO:0000259" key="7">
    <source>
        <dbReference type="Pfam" id="PF04234"/>
    </source>
</evidence>
<evidence type="ECO:0000313" key="8">
    <source>
        <dbReference type="EMBL" id="TWP34575.1"/>
    </source>
</evidence>
<dbReference type="Pfam" id="PF04234">
    <property type="entry name" value="CopC"/>
    <property type="match status" value="1"/>
</dbReference>
<evidence type="ECO:0000256" key="6">
    <source>
        <dbReference type="SAM" id="SignalP"/>
    </source>
</evidence>
<keyword evidence="5" id="KW-0472">Membrane</keyword>
<dbReference type="OrthoDB" id="5242236at2"/>
<dbReference type="GO" id="GO:0042597">
    <property type="term" value="C:periplasmic space"/>
    <property type="evidence" value="ECO:0007669"/>
    <property type="project" value="InterPro"/>
</dbReference>
<keyword evidence="9" id="KW-1185">Reference proteome</keyword>
<dbReference type="InterPro" id="IPR014755">
    <property type="entry name" value="Cu-Rt/internalin_Ig-like"/>
</dbReference>
<dbReference type="GO" id="GO:0005507">
    <property type="term" value="F:copper ion binding"/>
    <property type="evidence" value="ECO:0007669"/>
    <property type="project" value="InterPro"/>
</dbReference>
<sequence length="181" mass="18414">MIRRLLALVTALFATCLWLSITPQALAHDVLISTSPADGSRVGHTPSKIVLTFDNPAIATGTVLKVTGPSGDVTEGKPTLLNHSVSQAIRPGSAAGTYTVDWRITSVDGHPVSGKFTFTSRAAGIGAPSPRASTASVAASKTASATAGGSGSTSPWVYVGVVAVVLALAGGLLVGRRRVRR</sequence>
<comment type="subcellular location">
    <subcellularLocation>
        <location evidence="1">Cell envelope</location>
    </subcellularLocation>
</comment>
<keyword evidence="2" id="KW-0479">Metal-binding</keyword>
<reference evidence="8 9" key="2">
    <citation type="submission" date="2019-08" db="EMBL/GenBank/DDBJ databases">
        <title>Jejuicoccus antrihumi gen. nov., sp. nov., a new member of the family Dermacoccaceae isolated from a cave.</title>
        <authorList>
            <person name="Schumann P."/>
            <person name="Kim I.S."/>
        </authorList>
    </citation>
    <scope>NUCLEOTIDE SEQUENCE [LARGE SCALE GENOMIC DNA]</scope>
    <source>
        <strain evidence="8 9">C5-26</strain>
    </source>
</reference>
<keyword evidence="5" id="KW-1133">Transmembrane helix</keyword>
<dbReference type="PANTHER" id="PTHR34820:SF4">
    <property type="entry name" value="INNER MEMBRANE PROTEIN YEBZ"/>
    <property type="match status" value="1"/>
</dbReference>
<dbReference type="InterPro" id="IPR014756">
    <property type="entry name" value="Ig_E-set"/>
</dbReference>
<dbReference type="Proteomes" id="UP000320244">
    <property type="component" value="Unassembled WGS sequence"/>
</dbReference>
<protein>
    <submittedName>
        <fullName evidence="8">Copper resistance protein CopC</fullName>
    </submittedName>
</protein>
<keyword evidence="5" id="KW-0812">Transmembrane</keyword>
<feature type="chain" id="PRO_5021700212" evidence="6">
    <location>
        <begin position="28"/>
        <end position="181"/>
    </location>
</feature>
<dbReference type="SUPFAM" id="SSF81296">
    <property type="entry name" value="E set domains"/>
    <property type="match status" value="1"/>
</dbReference>
<feature type="domain" description="CopC" evidence="7">
    <location>
        <begin position="28"/>
        <end position="119"/>
    </location>
</feature>
<evidence type="ECO:0000256" key="5">
    <source>
        <dbReference type="SAM" id="Phobius"/>
    </source>
</evidence>
<reference evidence="8 9" key="1">
    <citation type="submission" date="2019-05" db="EMBL/GenBank/DDBJ databases">
        <authorList>
            <person name="Lee S.D."/>
        </authorList>
    </citation>
    <scope>NUCLEOTIDE SEQUENCE [LARGE SCALE GENOMIC DNA]</scope>
    <source>
        <strain evidence="8 9">C5-26</strain>
    </source>
</reference>
<dbReference type="PANTHER" id="PTHR34820">
    <property type="entry name" value="INNER MEMBRANE PROTEIN YEBZ"/>
    <property type="match status" value="1"/>
</dbReference>
<evidence type="ECO:0000256" key="3">
    <source>
        <dbReference type="ARBA" id="ARBA00022729"/>
    </source>
</evidence>